<reference evidence="2" key="2">
    <citation type="submission" date="2022-10" db="EMBL/GenBank/DDBJ databases">
        <authorList>
            <consortium name="ENA_rothamsted_submissions"/>
            <consortium name="culmorum"/>
            <person name="King R."/>
        </authorList>
    </citation>
    <scope>NUCLEOTIDE SEQUENCE</scope>
</reference>
<evidence type="ECO:0000313" key="2">
    <source>
        <dbReference type="EMBL" id="CAG9823516.1"/>
    </source>
</evidence>
<keyword evidence="3" id="KW-1185">Reference proteome</keyword>
<name>A0A9N9X4V9_PHACE</name>
<dbReference type="CDD" id="cd14279">
    <property type="entry name" value="CUE"/>
    <property type="match status" value="1"/>
</dbReference>
<dbReference type="EMBL" id="OU896713">
    <property type="protein sequence ID" value="CAG9823516.1"/>
    <property type="molecule type" value="Genomic_DNA"/>
</dbReference>
<accession>A0A9N9X4V9</accession>
<protein>
    <submittedName>
        <fullName evidence="2">Uncharacterized protein</fullName>
    </submittedName>
</protein>
<feature type="region of interest" description="Disordered" evidence="1">
    <location>
        <begin position="39"/>
        <end position="72"/>
    </location>
</feature>
<dbReference type="AlphaFoldDB" id="A0A9N9X4V9"/>
<organism evidence="2 3">
    <name type="scientific">Phaedon cochleariae</name>
    <name type="common">Mustard beetle</name>
    <dbReference type="NCBI Taxonomy" id="80249"/>
    <lineage>
        <taxon>Eukaryota</taxon>
        <taxon>Metazoa</taxon>
        <taxon>Ecdysozoa</taxon>
        <taxon>Arthropoda</taxon>
        <taxon>Hexapoda</taxon>
        <taxon>Insecta</taxon>
        <taxon>Pterygota</taxon>
        <taxon>Neoptera</taxon>
        <taxon>Endopterygota</taxon>
        <taxon>Coleoptera</taxon>
        <taxon>Polyphaga</taxon>
        <taxon>Cucujiformia</taxon>
        <taxon>Chrysomeloidea</taxon>
        <taxon>Chrysomelidae</taxon>
        <taxon>Chrysomelinae</taxon>
        <taxon>Chrysomelini</taxon>
        <taxon>Phaedon</taxon>
    </lineage>
</organism>
<gene>
    <name evidence="2" type="ORF">PHAECO_LOCUS11375</name>
</gene>
<reference evidence="2" key="1">
    <citation type="submission" date="2022-01" db="EMBL/GenBank/DDBJ databases">
        <authorList>
            <person name="King R."/>
        </authorList>
    </citation>
    <scope>NUCLEOTIDE SEQUENCE</scope>
</reference>
<dbReference type="OrthoDB" id="6781962at2759"/>
<proteinExistence type="predicted"/>
<feature type="compositionally biased region" description="Polar residues" evidence="1">
    <location>
        <begin position="39"/>
        <end position="69"/>
    </location>
</feature>
<dbReference type="Proteomes" id="UP001153737">
    <property type="component" value="Chromosome 7"/>
</dbReference>
<sequence length="216" mass="24460">MNPKANTSNKPIDECHNYKVVFKKPISCPWSNLQPCPSSLNKNRPGDLSTTETTNIGDISTAPSVSTDKSPSSLHQSSSQFFYFLRLMQLFPETHPATLHTVLSISKNDFFSAVDKLLYARRCKSLFTRNQTAGIRRHPFCKGHSYYCYTNNECRGTKRPWDRDQDASQEIGQDTTQVEETVETLDTGKDIVNKEVLNLTTRNEDEKAIPPSSIHQ</sequence>
<evidence type="ECO:0000313" key="3">
    <source>
        <dbReference type="Proteomes" id="UP001153737"/>
    </source>
</evidence>
<evidence type="ECO:0000256" key="1">
    <source>
        <dbReference type="SAM" id="MobiDB-lite"/>
    </source>
</evidence>